<gene>
    <name evidence="1" type="ORF">LCGC14_1529420</name>
</gene>
<dbReference type="Pfam" id="PF06739">
    <property type="entry name" value="SBBP"/>
    <property type="match status" value="1"/>
</dbReference>
<dbReference type="Gene3D" id="2.120.10.30">
    <property type="entry name" value="TolB, C-terminal domain"/>
    <property type="match status" value="2"/>
</dbReference>
<evidence type="ECO:0008006" key="2">
    <source>
        <dbReference type="Google" id="ProtNLM"/>
    </source>
</evidence>
<dbReference type="PANTHER" id="PTHR42754:SF1">
    <property type="entry name" value="LIPOPROTEIN"/>
    <property type="match status" value="1"/>
</dbReference>
<dbReference type="InterPro" id="IPR010620">
    <property type="entry name" value="SBBP_repeat"/>
</dbReference>
<sequence length="539" mass="59387">MKKSKIFLMALIGILYFCITVQGFNTFSIEQDDKDNKNIVRFLPISNSVVIKWDNTWGGPVDDVGCGVVVDSSDNVYLAGETDSFGAGNKDLVLVKYDSSGSQQWYRTWGGSDNEYIGGVAMDSSNNVYLAGYTSGAGKKDMVLVKYDSFGTQLWNRTRDGSSNEEGLGVAVDSSDNVYLVGWIHVSGLYNYNMALVKYNSSGAQLWSRTWGGSSYDWGRGVAVDSSDNVYITGDTESFGEGNLDMVLVKYNSSGAQLWNRTWGGSVHEYGRGVAVDSSDNVYITGGTDSFGVRERDMVLVKYDSSGAQQWYRTWDGSIDSYRNKYYDEAWHVAVDSSDNIYLSGRTWDGVTYHDLALVKYDSSGTQQWDRIWGGSDYDGGRGTAVDSSDNVYLAGYTESYGAGESDMVLVKYGKDVTTPIITIINPQNNEVLGATAPNFDITIVEPNLDKTWYSINGGTNITFTGLDGTINEVLWNSLPEGNVVITFYANDTLGRTGFQEVTVVKEIAHPDIPGYNVFFLLEIISIVTIIVIKKKLNH</sequence>
<evidence type="ECO:0000313" key="1">
    <source>
        <dbReference type="EMBL" id="KKM61668.1"/>
    </source>
</evidence>
<dbReference type="InterPro" id="IPR013431">
    <property type="entry name" value="Delta_60_rpt"/>
</dbReference>
<accession>A0A0F9IWL4</accession>
<protein>
    <recommendedName>
        <fullName evidence="2">Bulb-type lectin domain-containing protein</fullName>
    </recommendedName>
</protein>
<dbReference type="SUPFAM" id="SSF101898">
    <property type="entry name" value="NHL repeat"/>
    <property type="match status" value="1"/>
</dbReference>
<dbReference type="PANTHER" id="PTHR42754">
    <property type="entry name" value="ENDOGLUCANASE"/>
    <property type="match status" value="1"/>
</dbReference>
<dbReference type="EMBL" id="LAZR01011439">
    <property type="protein sequence ID" value="KKM61668.1"/>
    <property type="molecule type" value="Genomic_DNA"/>
</dbReference>
<dbReference type="NCBIfam" id="NF033507">
    <property type="entry name" value="Loki-CTERM"/>
    <property type="match status" value="1"/>
</dbReference>
<organism evidence="1">
    <name type="scientific">marine sediment metagenome</name>
    <dbReference type="NCBI Taxonomy" id="412755"/>
    <lineage>
        <taxon>unclassified sequences</taxon>
        <taxon>metagenomes</taxon>
        <taxon>ecological metagenomes</taxon>
    </lineage>
</organism>
<dbReference type="InterPro" id="IPR011042">
    <property type="entry name" value="6-blade_b-propeller_TolB-like"/>
</dbReference>
<proteinExistence type="predicted"/>
<comment type="caution">
    <text evidence="1">The sequence shown here is derived from an EMBL/GenBank/DDBJ whole genome shotgun (WGS) entry which is preliminary data.</text>
</comment>
<dbReference type="AlphaFoldDB" id="A0A0F9IWL4"/>
<dbReference type="NCBIfam" id="TIGR02608">
    <property type="entry name" value="delta_60_rpt"/>
    <property type="match status" value="4"/>
</dbReference>
<reference evidence="1" key="1">
    <citation type="journal article" date="2015" name="Nature">
        <title>Complex archaea that bridge the gap between prokaryotes and eukaryotes.</title>
        <authorList>
            <person name="Spang A."/>
            <person name="Saw J.H."/>
            <person name="Jorgensen S.L."/>
            <person name="Zaremba-Niedzwiedzka K."/>
            <person name="Martijn J."/>
            <person name="Lind A.E."/>
            <person name="van Eijk R."/>
            <person name="Schleper C."/>
            <person name="Guy L."/>
            <person name="Ettema T.J."/>
        </authorList>
    </citation>
    <scope>NUCLEOTIDE SEQUENCE</scope>
</reference>
<name>A0A0F9IWL4_9ZZZZ</name>